<dbReference type="Ensembl" id="ENSECAT00000096583.1">
    <property type="protein sequence ID" value="ENSECAP00000084517.1"/>
    <property type="gene ID" value="ENSECAG00000046943.1"/>
</dbReference>
<keyword evidence="1" id="KW-0472">Membrane</keyword>
<reference evidence="2 3" key="1">
    <citation type="journal article" date="2009" name="Science">
        <title>Genome sequence, comparative analysis, and population genetics of the domestic horse.</title>
        <authorList>
            <consortium name="Broad Institute Genome Sequencing Platform"/>
            <consortium name="Broad Institute Whole Genome Assembly Team"/>
            <person name="Wade C.M."/>
            <person name="Giulotto E."/>
            <person name="Sigurdsson S."/>
            <person name="Zoli M."/>
            <person name="Gnerre S."/>
            <person name="Imsland F."/>
            <person name="Lear T.L."/>
            <person name="Adelson D.L."/>
            <person name="Bailey E."/>
            <person name="Bellone R.R."/>
            <person name="Bloecker H."/>
            <person name="Distl O."/>
            <person name="Edgar R.C."/>
            <person name="Garber M."/>
            <person name="Leeb T."/>
            <person name="Mauceli E."/>
            <person name="MacLeod J.N."/>
            <person name="Penedo M.C.T."/>
            <person name="Raison J.M."/>
            <person name="Sharpe T."/>
            <person name="Vogel J."/>
            <person name="Andersson L."/>
            <person name="Antczak D.F."/>
            <person name="Biagi T."/>
            <person name="Binns M.M."/>
            <person name="Chowdhary B.P."/>
            <person name="Coleman S.J."/>
            <person name="Della Valle G."/>
            <person name="Fryc S."/>
            <person name="Guerin G."/>
            <person name="Hasegawa T."/>
            <person name="Hill E.W."/>
            <person name="Jurka J."/>
            <person name="Kiialainen A."/>
            <person name="Lindgren G."/>
            <person name="Liu J."/>
            <person name="Magnani E."/>
            <person name="Mickelson J.R."/>
            <person name="Murray J."/>
            <person name="Nergadze S.G."/>
            <person name="Onofrio R."/>
            <person name="Pedroni S."/>
            <person name="Piras M.F."/>
            <person name="Raudsepp T."/>
            <person name="Rocchi M."/>
            <person name="Roeed K.H."/>
            <person name="Ryder O.A."/>
            <person name="Searle S."/>
            <person name="Skow L."/>
            <person name="Swinburne J.E."/>
            <person name="Syvaenen A.C."/>
            <person name="Tozaki T."/>
            <person name="Valberg S.J."/>
            <person name="Vaudin M."/>
            <person name="White J.R."/>
            <person name="Zody M.C."/>
            <person name="Lander E.S."/>
            <person name="Lindblad-Toh K."/>
        </authorList>
    </citation>
    <scope>NUCLEOTIDE SEQUENCE [LARGE SCALE GENOMIC DNA]</scope>
    <source>
        <strain evidence="2 3">Thoroughbred</strain>
    </source>
</reference>
<evidence type="ECO:0000313" key="3">
    <source>
        <dbReference type="Proteomes" id="UP000002281"/>
    </source>
</evidence>
<keyword evidence="1" id="KW-1133">Transmembrane helix</keyword>
<dbReference type="GeneTree" id="ENSGT01150000287054"/>
<keyword evidence="3" id="KW-1185">Reference proteome</keyword>
<dbReference type="InParanoid" id="A0A3Q2H1L2"/>
<accession>A0A3Q2H1L2</accession>
<dbReference type="Ensembl" id="ENSECAT00000039694.2">
    <property type="protein sequence ID" value="ENSECAP00000026942.2"/>
    <property type="gene ID" value="ENSECAG00000046943.1"/>
</dbReference>
<name>A0A3Q2H1L2_HORSE</name>
<evidence type="ECO:0000256" key="1">
    <source>
        <dbReference type="SAM" id="Phobius"/>
    </source>
</evidence>
<keyword evidence="1" id="KW-0812">Transmembrane</keyword>
<feature type="transmembrane region" description="Helical" evidence="1">
    <location>
        <begin position="6"/>
        <end position="28"/>
    </location>
</feature>
<feature type="transmembrane region" description="Helical" evidence="1">
    <location>
        <begin position="49"/>
        <end position="69"/>
    </location>
</feature>
<sequence>MDILTMVILPIHVHGISFHLFMSSSISFRKTLSFSLYRSFMSLVKFTPTYFILFVTIVNDIVFLSSFSVSSLLEYRNSTDLCELTLYPATLL</sequence>
<reference evidence="2" key="2">
    <citation type="submission" date="2025-05" db="UniProtKB">
        <authorList>
            <consortium name="Ensembl"/>
        </authorList>
    </citation>
    <scope>IDENTIFICATION</scope>
    <source>
        <strain evidence="2">Thoroughbred</strain>
    </source>
</reference>
<proteinExistence type="predicted"/>
<dbReference type="Proteomes" id="UP000002281">
    <property type="component" value="Chromosome X"/>
</dbReference>
<dbReference type="Bgee" id="ENSECAG00000040061">
    <property type="expression patterns" value="Expressed in gluteus medius and 14 other cell types or tissues"/>
</dbReference>
<evidence type="ECO:0000313" key="2">
    <source>
        <dbReference type="Ensembl" id="ENSECAP00000026942.2"/>
    </source>
</evidence>
<dbReference type="AlphaFoldDB" id="A0A3Q2H1L2"/>
<organism evidence="2 3">
    <name type="scientific">Equus caballus</name>
    <name type="common">Horse</name>
    <dbReference type="NCBI Taxonomy" id="9796"/>
    <lineage>
        <taxon>Eukaryota</taxon>
        <taxon>Metazoa</taxon>
        <taxon>Chordata</taxon>
        <taxon>Craniata</taxon>
        <taxon>Vertebrata</taxon>
        <taxon>Euteleostomi</taxon>
        <taxon>Mammalia</taxon>
        <taxon>Eutheria</taxon>
        <taxon>Laurasiatheria</taxon>
        <taxon>Perissodactyla</taxon>
        <taxon>Equidae</taxon>
        <taxon>Equus</taxon>
    </lineage>
</organism>
<dbReference type="PaxDb" id="9796-ENSECAP00000026942"/>
<protein>
    <submittedName>
        <fullName evidence="2">Uncharacterized protein</fullName>
    </submittedName>
</protein>